<evidence type="ECO:0000313" key="2">
    <source>
        <dbReference type="EMBL" id="KAJ5209535.1"/>
    </source>
</evidence>
<accession>A0A9W9MYA6</accession>
<name>A0A9W9MYA6_9EURO</name>
<proteinExistence type="predicted"/>
<dbReference type="AlphaFoldDB" id="A0A9W9MYA6"/>
<evidence type="ECO:0000256" key="1">
    <source>
        <dbReference type="SAM" id="MobiDB-lite"/>
    </source>
</evidence>
<feature type="compositionally biased region" description="Pro residues" evidence="1">
    <location>
        <begin position="10"/>
        <end position="24"/>
    </location>
</feature>
<feature type="region of interest" description="Disordered" evidence="1">
    <location>
        <begin position="1"/>
        <end position="26"/>
    </location>
</feature>
<dbReference type="Proteomes" id="UP001150942">
    <property type="component" value="Unassembled WGS sequence"/>
</dbReference>
<dbReference type="EMBL" id="JAPQKQ010000002">
    <property type="protein sequence ID" value="KAJ5209535.1"/>
    <property type="molecule type" value="Genomic_DNA"/>
</dbReference>
<organism evidence="2 3">
    <name type="scientific">Penicillium cf. viridicatum</name>
    <dbReference type="NCBI Taxonomy" id="2972119"/>
    <lineage>
        <taxon>Eukaryota</taxon>
        <taxon>Fungi</taxon>
        <taxon>Dikarya</taxon>
        <taxon>Ascomycota</taxon>
        <taxon>Pezizomycotina</taxon>
        <taxon>Eurotiomycetes</taxon>
        <taxon>Eurotiomycetidae</taxon>
        <taxon>Eurotiales</taxon>
        <taxon>Aspergillaceae</taxon>
        <taxon>Penicillium</taxon>
    </lineage>
</organism>
<protein>
    <submittedName>
        <fullName evidence="2">Uncharacterized protein</fullName>
    </submittedName>
</protein>
<gene>
    <name evidence="2" type="ORF">N7449_003914</name>
</gene>
<evidence type="ECO:0000313" key="3">
    <source>
        <dbReference type="Proteomes" id="UP001150942"/>
    </source>
</evidence>
<comment type="caution">
    <text evidence="2">The sequence shown here is derived from an EMBL/GenBank/DDBJ whole genome shotgun (WGS) entry which is preliminary data.</text>
</comment>
<reference evidence="2" key="2">
    <citation type="journal article" date="2023" name="IMA Fungus">
        <title>Comparative genomic study of the Penicillium genus elucidates a diverse pangenome and 15 lateral gene transfer events.</title>
        <authorList>
            <person name="Petersen C."/>
            <person name="Sorensen T."/>
            <person name="Nielsen M.R."/>
            <person name="Sondergaard T.E."/>
            <person name="Sorensen J.L."/>
            <person name="Fitzpatrick D.A."/>
            <person name="Frisvad J.C."/>
            <person name="Nielsen K.L."/>
        </authorList>
    </citation>
    <scope>NUCLEOTIDE SEQUENCE</scope>
    <source>
        <strain evidence="2">IBT 20477</strain>
    </source>
</reference>
<sequence length="137" mass="15228">MATIVSSAAGPPPPPPPLVPPPPNWKSIDRKLIDRPYLENHAKTKRRKKDEKAQVGSIVWRDIFCHMKQSSFGNGSLGERWIRIVSLEEGHAQCHVCHGKGPKRGLRKRRRAAALETAERNSTHQQSPVGSVSEEAT</sequence>
<keyword evidence="3" id="KW-1185">Reference proteome</keyword>
<feature type="region of interest" description="Disordered" evidence="1">
    <location>
        <begin position="98"/>
        <end position="137"/>
    </location>
</feature>
<reference evidence="2" key="1">
    <citation type="submission" date="2022-11" db="EMBL/GenBank/DDBJ databases">
        <authorList>
            <person name="Petersen C."/>
        </authorList>
    </citation>
    <scope>NUCLEOTIDE SEQUENCE</scope>
    <source>
        <strain evidence="2">IBT 20477</strain>
    </source>
</reference>
<feature type="compositionally biased region" description="Basic residues" evidence="1">
    <location>
        <begin position="98"/>
        <end position="112"/>
    </location>
</feature>